<dbReference type="PROSITE" id="PS00139">
    <property type="entry name" value="THIOL_PROTEASE_CYS"/>
    <property type="match status" value="1"/>
</dbReference>
<evidence type="ECO:0000256" key="4">
    <source>
        <dbReference type="PIRNR" id="PIRNR005700"/>
    </source>
</evidence>
<keyword evidence="3 4" id="KW-0788">Thiol protease</keyword>
<evidence type="ECO:0000313" key="7">
    <source>
        <dbReference type="EMBL" id="SMO85719.1"/>
    </source>
</evidence>
<evidence type="ECO:0000256" key="1">
    <source>
        <dbReference type="ARBA" id="ARBA00022670"/>
    </source>
</evidence>
<evidence type="ECO:0000256" key="6">
    <source>
        <dbReference type="SAM" id="SignalP"/>
    </source>
</evidence>
<dbReference type="AlphaFoldDB" id="A0A521EP62"/>
<feature type="active site" evidence="5">
    <location>
        <position position="340"/>
    </location>
</feature>
<feature type="active site" evidence="5">
    <location>
        <position position="361"/>
    </location>
</feature>
<evidence type="ECO:0000256" key="5">
    <source>
        <dbReference type="PIRSR" id="PIRSR005700-1"/>
    </source>
</evidence>
<feature type="active site" evidence="5">
    <location>
        <position position="58"/>
    </location>
</feature>
<feature type="chain" id="PRO_5021969044" description="Aminopeptidase" evidence="6">
    <location>
        <begin position="27"/>
        <end position="405"/>
    </location>
</feature>
<feature type="signal peptide" evidence="6">
    <location>
        <begin position="1"/>
        <end position="26"/>
    </location>
</feature>
<comment type="similarity">
    <text evidence="4">Belongs to the peptidase C1 family.</text>
</comment>
<protein>
    <recommendedName>
        <fullName evidence="4">Aminopeptidase</fullName>
    </recommendedName>
</protein>
<dbReference type="PANTHER" id="PTHR10363">
    <property type="entry name" value="BLEOMYCIN HYDROLASE"/>
    <property type="match status" value="1"/>
</dbReference>
<evidence type="ECO:0000256" key="2">
    <source>
        <dbReference type="ARBA" id="ARBA00022801"/>
    </source>
</evidence>
<evidence type="ECO:0000256" key="3">
    <source>
        <dbReference type="ARBA" id="ARBA00022807"/>
    </source>
</evidence>
<dbReference type="GO" id="GO:0070005">
    <property type="term" value="F:cysteine-type aminopeptidase activity"/>
    <property type="evidence" value="ECO:0007669"/>
    <property type="project" value="InterPro"/>
</dbReference>
<proteinExistence type="inferred from homology"/>
<dbReference type="SUPFAM" id="SSF54001">
    <property type="entry name" value="Cysteine proteinases"/>
    <property type="match status" value="1"/>
</dbReference>
<dbReference type="Proteomes" id="UP000319040">
    <property type="component" value="Unassembled WGS sequence"/>
</dbReference>
<dbReference type="GO" id="GO:0009636">
    <property type="term" value="P:response to toxic substance"/>
    <property type="evidence" value="ECO:0007669"/>
    <property type="project" value="TreeGrafter"/>
</dbReference>
<name>A0A521EP62_SACCC</name>
<keyword evidence="4" id="KW-0031">Aminopeptidase</keyword>
<evidence type="ECO:0000313" key="8">
    <source>
        <dbReference type="Proteomes" id="UP000319040"/>
    </source>
</evidence>
<reference evidence="7 8" key="1">
    <citation type="submission" date="2017-05" db="EMBL/GenBank/DDBJ databases">
        <authorList>
            <person name="Varghese N."/>
            <person name="Submissions S."/>
        </authorList>
    </citation>
    <scope>NUCLEOTIDE SEQUENCE [LARGE SCALE GENOMIC DNA]</scope>
    <source>
        <strain evidence="7 8">DSM 27040</strain>
    </source>
</reference>
<sequence>MFFHMKDLRIVGLVLGAMLGLSQVNAQEEKIETEGFKFETIYDWDATSVKNQYRSGTCWSYAGLSFLESEALKNGKGALDLSEMFVVRNCYSDKATKYVRLHGHLNFAGGGSFEDVLYTLRNYGFVPEQAYSGLKYGETNHVHGELDNVLKAYVDAVIENKNKKLSLAWHKGFNGILDAYLGEYPQTFSYEGKQYTPKSFAKDVTGLDADDYIIVSSFTHHPYYTKFVFEVPDNWVWGEVYNVTLNDLKEIMHSTLKQGHTFGWASDVSEKGFSFRKGVAIVPENDIEEMDGSEREKWEAMSKAERDRRMYSFNGPVKEKVITAEMRQKQFDNYLTTDDHGMHITGMVKDQEGKIYYKVKNSWDTNNIYDGYFYASEPFVLLKTMNIMINKHSLPKDLKKKLGIK</sequence>
<dbReference type="GO" id="GO:0043418">
    <property type="term" value="P:homocysteine catabolic process"/>
    <property type="evidence" value="ECO:0007669"/>
    <property type="project" value="TreeGrafter"/>
</dbReference>
<keyword evidence="2 4" id="KW-0378">Hydrolase</keyword>
<dbReference type="InterPro" id="IPR004134">
    <property type="entry name" value="Peptidase_C1B"/>
</dbReference>
<keyword evidence="1 4" id="KW-0645">Protease</keyword>
<dbReference type="EMBL" id="FXTB01000010">
    <property type="protein sequence ID" value="SMO85719.1"/>
    <property type="molecule type" value="Genomic_DNA"/>
</dbReference>
<accession>A0A521EP62</accession>
<dbReference type="PIRSF" id="PIRSF005700">
    <property type="entry name" value="PepC"/>
    <property type="match status" value="1"/>
</dbReference>
<gene>
    <name evidence="7" type="ORF">SAMN06265379_11029</name>
</gene>
<keyword evidence="8" id="KW-1185">Reference proteome</keyword>
<dbReference type="Gene3D" id="3.90.70.10">
    <property type="entry name" value="Cysteine proteinases"/>
    <property type="match status" value="1"/>
</dbReference>
<dbReference type="InterPro" id="IPR000169">
    <property type="entry name" value="Pept_cys_AS"/>
</dbReference>
<dbReference type="Pfam" id="PF03051">
    <property type="entry name" value="Peptidase_C1_2"/>
    <property type="match status" value="2"/>
</dbReference>
<dbReference type="GO" id="GO:0006508">
    <property type="term" value="P:proteolysis"/>
    <property type="evidence" value="ECO:0007669"/>
    <property type="project" value="UniProtKB-KW"/>
</dbReference>
<dbReference type="GO" id="GO:0005737">
    <property type="term" value="C:cytoplasm"/>
    <property type="evidence" value="ECO:0007669"/>
    <property type="project" value="TreeGrafter"/>
</dbReference>
<dbReference type="PANTHER" id="PTHR10363:SF2">
    <property type="entry name" value="BLEOMYCIN HYDROLASE"/>
    <property type="match status" value="1"/>
</dbReference>
<keyword evidence="6" id="KW-0732">Signal</keyword>
<organism evidence="7 8">
    <name type="scientific">Saccharicrinis carchari</name>
    <dbReference type="NCBI Taxonomy" id="1168039"/>
    <lineage>
        <taxon>Bacteria</taxon>
        <taxon>Pseudomonadati</taxon>
        <taxon>Bacteroidota</taxon>
        <taxon>Bacteroidia</taxon>
        <taxon>Marinilabiliales</taxon>
        <taxon>Marinilabiliaceae</taxon>
        <taxon>Saccharicrinis</taxon>
    </lineage>
</organism>
<dbReference type="InterPro" id="IPR038765">
    <property type="entry name" value="Papain-like_cys_pep_sf"/>
</dbReference>